<dbReference type="Gene3D" id="3.10.180.10">
    <property type="entry name" value="2,3-Dihydroxybiphenyl 1,2-Dioxygenase, domain 1"/>
    <property type="match status" value="1"/>
</dbReference>
<dbReference type="Pfam" id="PF00903">
    <property type="entry name" value="Glyoxalase"/>
    <property type="match status" value="1"/>
</dbReference>
<evidence type="ECO:0000256" key="1">
    <source>
        <dbReference type="SAM" id="MobiDB-lite"/>
    </source>
</evidence>
<feature type="region of interest" description="Disordered" evidence="1">
    <location>
        <begin position="1"/>
        <end position="27"/>
    </location>
</feature>
<dbReference type="VEuPathDB" id="FungiDB:BO78DRAFT_428075"/>
<organism evidence="3 4">
    <name type="scientific">Aspergillus sclerotiicarbonarius (strain CBS 121057 / IBT 28362)</name>
    <dbReference type="NCBI Taxonomy" id="1448318"/>
    <lineage>
        <taxon>Eukaryota</taxon>
        <taxon>Fungi</taxon>
        <taxon>Dikarya</taxon>
        <taxon>Ascomycota</taxon>
        <taxon>Pezizomycotina</taxon>
        <taxon>Eurotiomycetes</taxon>
        <taxon>Eurotiomycetidae</taxon>
        <taxon>Eurotiales</taxon>
        <taxon>Aspergillaceae</taxon>
        <taxon>Aspergillus</taxon>
        <taxon>Aspergillus subgen. Circumdati</taxon>
    </lineage>
</organism>
<gene>
    <name evidence="3" type="ORF">BO78DRAFT_428075</name>
</gene>
<evidence type="ECO:0000313" key="3">
    <source>
        <dbReference type="EMBL" id="PYI08447.1"/>
    </source>
</evidence>
<name>A0A319EE26_ASPSB</name>
<dbReference type="SUPFAM" id="SSF54593">
    <property type="entry name" value="Glyoxalase/Bleomycin resistance protein/Dihydroxybiphenyl dioxygenase"/>
    <property type="match status" value="1"/>
</dbReference>
<dbReference type="InterPro" id="IPR037523">
    <property type="entry name" value="VOC_core"/>
</dbReference>
<keyword evidence="4" id="KW-1185">Reference proteome</keyword>
<dbReference type="EMBL" id="KZ826334">
    <property type="protein sequence ID" value="PYI08447.1"/>
    <property type="molecule type" value="Genomic_DNA"/>
</dbReference>
<dbReference type="AlphaFoldDB" id="A0A319EE26"/>
<dbReference type="Proteomes" id="UP000248423">
    <property type="component" value="Unassembled WGS sequence"/>
</dbReference>
<reference evidence="3 4" key="1">
    <citation type="submission" date="2018-02" db="EMBL/GenBank/DDBJ databases">
        <title>The genomes of Aspergillus section Nigri reveals drivers in fungal speciation.</title>
        <authorList>
            <consortium name="DOE Joint Genome Institute"/>
            <person name="Vesth T.C."/>
            <person name="Nybo J."/>
            <person name="Theobald S."/>
            <person name="Brandl J."/>
            <person name="Frisvad J.C."/>
            <person name="Nielsen K.F."/>
            <person name="Lyhne E.K."/>
            <person name="Kogle M.E."/>
            <person name="Kuo A."/>
            <person name="Riley R."/>
            <person name="Clum A."/>
            <person name="Nolan M."/>
            <person name="Lipzen A."/>
            <person name="Salamov A."/>
            <person name="Henrissat B."/>
            <person name="Wiebenga A."/>
            <person name="De vries R.P."/>
            <person name="Grigoriev I.V."/>
            <person name="Mortensen U.H."/>
            <person name="Andersen M.R."/>
            <person name="Baker S.E."/>
        </authorList>
    </citation>
    <scope>NUCLEOTIDE SEQUENCE [LARGE SCALE GENOMIC DNA]</scope>
    <source>
        <strain evidence="3 4">CBS 121057</strain>
    </source>
</reference>
<dbReference type="STRING" id="1448318.A0A319EE26"/>
<keyword evidence="3" id="KW-0456">Lyase</keyword>
<dbReference type="OrthoDB" id="16820at2759"/>
<dbReference type="InterPro" id="IPR004360">
    <property type="entry name" value="Glyas_Fos-R_dOase_dom"/>
</dbReference>
<dbReference type="InterPro" id="IPR029068">
    <property type="entry name" value="Glyas_Bleomycin-R_OHBP_Dase"/>
</dbReference>
<protein>
    <submittedName>
        <fullName evidence="3">Putative lactoylglutathione lyase</fullName>
    </submittedName>
</protein>
<feature type="domain" description="VOC" evidence="2">
    <location>
        <begin position="33"/>
        <end position="213"/>
    </location>
</feature>
<sequence length="217" mass="24292">MSTSNTFEPGLYLPGGHNTDPPLPTTSPTTHYRLNHVMLRTRDPLPTLHFYIDLMGMRTVFTMNTGPFTIYYLGYPTTPDDRANLPAWSARTAHIPTLTQTPGLLEFYHVHGTENLSPGFRISTGNEPPNLGFGHLGFTVPDVRAAVERLRGEGVRVFKELGEVGRWSVPLSNWEVDEWGVGGGEVHERFGKLWGRIAVVLDPDGYMVELVPQEMEF</sequence>
<evidence type="ECO:0000313" key="4">
    <source>
        <dbReference type="Proteomes" id="UP000248423"/>
    </source>
</evidence>
<dbReference type="PROSITE" id="PS51819">
    <property type="entry name" value="VOC"/>
    <property type="match status" value="1"/>
</dbReference>
<dbReference type="GO" id="GO:0016829">
    <property type="term" value="F:lyase activity"/>
    <property type="evidence" value="ECO:0007669"/>
    <property type="project" value="UniProtKB-KW"/>
</dbReference>
<dbReference type="PANTHER" id="PTHR10374">
    <property type="entry name" value="LACTOYLGLUTATHIONE LYASE GLYOXALASE I"/>
    <property type="match status" value="1"/>
</dbReference>
<dbReference type="PANTHER" id="PTHR10374:SF19">
    <property type="entry name" value="LYASE (GLO1), PUTATIVE (AFU_ORTHOLOGUE AFUA_2G13550)-RELATED"/>
    <property type="match status" value="1"/>
</dbReference>
<proteinExistence type="predicted"/>
<evidence type="ECO:0000259" key="2">
    <source>
        <dbReference type="PROSITE" id="PS51819"/>
    </source>
</evidence>
<accession>A0A319EE26</accession>